<organism evidence="1 2">
    <name type="scientific">Mobilicoccus caccae</name>
    <dbReference type="NCBI Taxonomy" id="1859295"/>
    <lineage>
        <taxon>Bacteria</taxon>
        <taxon>Bacillati</taxon>
        <taxon>Actinomycetota</taxon>
        <taxon>Actinomycetes</taxon>
        <taxon>Micrococcales</taxon>
        <taxon>Dermatophilaceae</taxon>
        <taxon>Mobilicoccus</taxon>
    </lineage>
</organism>
<dbReference type="Pfam" id="PF08811">
    <property type="entry name" value="DUF1800"/>
    <property type="match status" value="1"/>
</dbReference>
<proteinExistence type="predicted"/>
<dbReference type="EMBL" id="BSUO01000001">
    <property type="protein sequence ID" value="GMA39123.1"/>
    <property type="molecule type" value="Genomic_DNA"/>
</dbReference>
<comment type="caution">
    <text evidence="1">The sequence shown here is derived from an EMBL/GenBank/DDBJ whole genome shotgun (WGS) entry which is preliminary data.</text>
</comment>
<dbReference type="Proteomes" id="UP001157126">
    <property type="component" value="Unassembled WGS sequence"/>
</dbReference>
<dbReference type="InterPro" id="IPR014917">
    <property type="entry name" value="DUF1800"/>
</dbReference>
<reference evidence="2" key="1">
    <citation type="journal article" date="2019" name="Int. J. Syst. Evol. Microbiol.">
        <title>The Global Catalogue of Microorganisms (GCM) 10K type strain sequencing project: providing services to taxonomists for standard genome sequencing and annotation.</title>
        <authorList>
            <consortium name="The Broad Institute Genomics Platform"/>
            <consortium name="The Broad Institute Genome Sequencing Center for Infectious Disease"/>
            <person name="Wu L."/>
            <person name="Ma J."/>
        </authorList>
    </citation>
    <scope>NUCLEOTIDE SEQUENCE [LARGE SCALE GENOMIC DNA]</scope>
    <source>
        <strain evidence="2">NBRC 113072</strain>
    </source>
</reference>
<accession>A0ABQ6IR13</accession>
<evidence type="ECO:0000313" key="1">
    <source>
        <dbReference type="EMBL" id="GMA39123.1"/>
    </source>
</evidence>
<gene>
    <name evidence="1" type="ORF">GCM10025883_11680</name>
</gene>
<evidence type="ECO:0000313" key="2">
    <source>
        <dbReference type="Proteomes" id="UP001157126"/>
    </source>
</evidence>
<name>A0ABQ6IR13_9MICO</name>
<dbReference type="RefSeq" id="WP_284303101.1">
    <property type="nucleotide sequence ID" value="NZ_BSUO01000001.1"/>
</dbReference>
<evidence type="ECO:0008006" key="3">
    <source>
        <dbReference type="Google" id="ProtNLM"/>
    </source>
</evidence>
<protein>
    <recommendedName>
        <fullName evidence="3">DUF1800 domain-containing protein</fullName>
    </recommendedName>
</protein>
<sequence>MREHTPCPGHRDLPLAPGLPLTVDPAWLLARRATHAATASQVTAIRRLGTTRWLDRQLAPSAIDDRACEAFVARTFPVTRADMPGIRRLTSDRTWEAQASLARATLWRQMTTKRPLLERVVEVWHDHLHIALNSDKVHGWVCVYDREAVRPHALGRFADLLYATTTHPAMLHYLDNVWSDPDHPVENLARELLELHTVGVGRHTEADVEHLSRLLTGFSVDDTSGAFRYRPTQHAVGPVSIVGFRHPNASPGAGPEALRALVEHLAMHPATVRRVCLRLARRFVSDSPPASLVSRLEVAYRANRTRIAPVLRVLFTSKEFAASTGRKWARPQEFLASAYASSAPSYRAPKELTPWSPLGTYAWLAERLGHLPLAYPDPEGYPDTVSAWMHSGSMLGTWNAAEAIAGGWDETLVRRGWARTLGVSTKLTYAQATTRMFTLLTGYAPAAKDRDAVAAFLADSSLRSGVPKASARVTGDAIRWNLDEAVRLVLASPYMSLR</sequence>
<keyword evidence="2" id="KW-1185">Reference proteome</keyword>